<sequence length="123" mass="13321">MPQRNRSEQLMQQLQTWPDAELSELVAMLQGLLEARQSAAATAVTAETAPATGVAAHPADDPQLGGLPPLGKHGGRGHIELKLIPDAKTGKTYGPYRYLRYWGMTRTGRMGLKSLYLGKAEPP</sequence>
<evidence type="ECO:0000313" key="2">
    <source>
        <dbReference type="EMBL" id="MBW4464785.1"/>
    </source>
</evidence>
<reference evidence="2" key="2">
    <citation type="journal article" date="2022" name="Microbiol. Resour. Announc.">
        <title>Metagenome Sequencing to Explore Phylogenomics of Terrestrial Cyanobacteria.</title>
        <authorList>
            <person name="Ward R.D."/>
            <person name="Stajich J.E."/>
            <person name="Johansen J.R."/>
            <person name="Huntemann M."/>
            <person name="Clum A."/>
            <person name="Foster B."/>
            <person name="Foster B."/>
            <person name="Roux S."/>
            <person name="Palaniappan K."/>
            <person name="Varghese N."/>
            <person name="Mukherjee S."/>
            <person name="Reddy T.B.K."/>
            <person name="Daum C."/>
            <person name="Copeland A."/>
            <person name="Chen I.A."/>
            <person name="Ivanova N.N."/>
            <person name="Kyrpides N.C."/>
            <person name="Shapiro N."/>
            <person name="Eloe-Fadrosh E.A."/>
            <person name="Pietrasiak N."/>
        </authorList>
    </citation>
    <scope>NUCLEOTIDE SEQUENCE</scope>
    <source>
        <strain evidence="2">GSE-TBD4-15B</strain>
    </source>
</reference>
<dbReference type="EMBL" id="JAHHHV010000020">
    <property type="protein sequence ID" value="MBW4464785.1"/>
    <property type="molecule type" value="Genomic_DNA"/>
</dbReference>
<feature type="region of interest" description="Disordered" evidence="1">
    <location>
        <begin position="51"/>
        <end position="73"/>
    </location>
</feature>
<organism evidence="2 3">
    <name type="scientific">Pegethrix bostrychoides GSE-TBD4-15B</name>
    <dbReference type="NCBI Taxonomy" id="2839662"/>
    <lineage>
        <taxon>Bacteria</taxon>
        <taxon>Bacillati</taxon>
        <taxon>Cyanobacteriota</taxon>
        <taxon>Cyanophyceae</taxon>
        <taxon>Oculatellales</taxon>
        <taxon>Oculatellaceae</taxon>
        <taxon>Pegethrix</taxon>
    </lineage>
</organism>
<reference evidence="2" key="1">
    <citation type="submission" date="2021-05" db="EMBL/GenBank/DDBJ databases">
        <authorList>
            <person name="Pietrasiak N."/>
            <person name="Ward R."/>
            <person name="Stajich J.E."/>
            <person name="Kurbessoian T."/>
        </authorList>
    </citation>
    <scope>NUCLEOTIDE SEQUENCE</scope>
    <source>
        <strain evidence="2">GSE-TBD4-15B</strain>
    </source>
</reference>
<dbReference type="AlphaFoldDB" id="A0A951P8Z5"/>
<evidence type="ECO:0000313" key="3">
    <source>
        <dbReference type="Proteomes" id="UP000707356"/>
    </source>
</evidence>
<evidence type="ECO:0000256" key="1">
    <source>
        <dbReference type="SAM" id="MobiDB-lite"/>
    </source>
</evidence>
<gene>
    <name evidence="2" type="ORF">KME07_05005</name>
</gene>
<comment type="caution">
    <text evidence="2">The sequence shown here is derived from an EMBL/GenBank/DDBJ whole genome shotgun (WGS) entry which is preliminary data.</text>
</comment>
<protein>
    <submittedName>
        <fullName evidence="2">Uncharacterized protein</fullName>
    </submittedName>
</protein>
<proteinExistence type="predicted"/>
<name>A0A951P8Z5_9CYAN</name>
<feature type="compositionally biased region" description="Low complexity" evidence="1">
    <location>
        <begin position="51"/>
        <end position="71"/>
    </location>
</feature>
<accession>A0A951P8Z5</accession>
<dbReference type="Proteomes" id="UP000707356">
    <property type="component" value="Unassembled WGS sequence"/>
</dbReference>